<proteinExistence type="predicted"/>
<evidence type="ECO:0000256" key="2">
    <source>
        <dbReference type="ARBA" id="ARBA00023125"/>
    </source>
</evidence>
<evidence type="ECO:0000313" key="6">
    <source>
        <dbReference type="EMBL" id="MBZ5737059.1"/>
    </source>
</evidence>
<dbReference type="RefSeq" id="WP_224121424.1">
    <property type="nucleotide sequence ID" value="NZ_JAIQZJ010000001.1"/>
</dbReference>
<dbReference type="EMBL" id="JAIQZJ010000001">
    <property type="protein sequence ID" value="MBZ5737059.1"/>
    <property type="molecule type" value="Genomic_DNA"/>
</dbReference>
<dbReference type="InterPro" id="IPR001647">
    <property type="entry name" value="HTH_TetR"/>
</dbReference>
<name>A0ABS7U7T9_9ACTN</name>
<dbReference type="Pfam" id="PF00440">
    <property type="entry name" value="TetR_N"/>
    <property type="match status" value="1"/>
</dbReference>
<evidence type="ECO:0000256" key="3">
    <source>
        <dbReference type="ARBA" id="ARBA00023163"/>
    </source>
</evidence>
<dbReference type="SUPFAM" id="SSF46689">
    <property type="entry name" value="Homeodomain-like"/>
    <property type="match status" value="1"/>
</dbReference>
<feature type="domain" description="HTH tetR-type" evidence="5">
    <location>
        <begin position="31"/>
        <end position="91"/>
    </location>
</feature>
<evidence type="ECO:0000259" key="5">
    <source>
        <dbReference type="PROSITE" id="PS50977"/>
    </source>
</evidence>
<dbReference type="PROSITE" id="PS50977">
    <property type="entry name" value="HTH_TETR_2"/>
    <property type="match status" value="1"/>
</dbReference>
<dbReference type="PRINTS" id="PR00455">
    <property type="entry name" value="HTHTETR"/>
</dbReference>
<feature type="DNA-binding region" description="H-T-H motif" evidence="4">
    <location>
        <begin position="54"/>
        <end position="73"/>
    </location>
</feature>
<comment type="caution">
    <text evidence="6">The sequence shown here is derived from an EMBL/GenBank/DDBJ whole genome shotgun (WGS) entry which is preliminary data.</text>
</comment>
<dbReference type="Gene3D" id="1.10.357.10">
    <property type="entry name" value="Tetracycline Repressor, domain 2"/>
    <property type="match status" value="1"/>
</dbReference>
<dbReference type="PANTHER" id="PTHR30055">
    <property type="entry name" value="HTH-TYPE TRANSCRIPTIONAL REGULATOR RUTR"/>
    <property type="match status" value="1"/>
</dbReference>
<keyword evidence="2 4" id="KW-0238">DNA-binding</keyword>
<dbReference type="InterPro" id="IPR050109">
    <property type="entry name" value="HTH-type_TetR-like_transc_reg"/>
</dbReference>
<dbReference type="InterPro" id="IPR036271">
    <property type="entry name" value="Tet_transcr_reg_TetR-rel_C_sf"/>
</dbReference>
<dbReference type="Pfam" id="PF02909">
    <property type="entry name" value="TetR_C_1"/>
    <property type="match status" value="1"/>
</dbReference>
<evidence type="ECO:0000256" key="4">
    <source>
        <dbReference type="PROSITE-ProRule" id="PRU00335"/>
    </source>
</evidence>
<dbReference type="InterPro" id="IPR009057">
    <property type="entry name" value="Homeodomain-like_sf"/>
</dbReference>
<dbReference type="SUPFAM" id="SSF48498">
    <property type="entry name" value="Tetracyclin repressor-like, C-terminal domain"/>
    <property type="match status" value="1"/>
</dbReference>
<gene>
    <name evidence="6" type="ORF">K8U61_02700</name>
</gene>
<sequence>MVEKREKSWQAGPLRIRVTLPGDEPAGPKERLTVDRIVDAAMSLMAEKGYDAVSMRSLAKELGTGPASLYAHVASKEEVDQLVLDRIGAELHVPAPDADHWDEQLRQVLRDMLALYRRHPGSARAAIGMIPTGMGALRTMEGMLAICDAGGISPQASAWFCDLAAAYVSAIAVEEAIWVQRDNTTASGDDPDHTALDEQLRALMESLPAAEFPLVTSRAGVMTAGDGDDRFEFGVAVLVAGLAAVSEKYR</sequence>
<accession>A0ABS7U7T9</accession>
<keyword evidence="7" id="KW-1185">Reference proteome</keyword>
<protein>
    <submittedName>
        <fullName evidence="6">TetR/AcrR family transcriptional regulator</fullName>
    </submittedName>
</protein>
<evidence type="ECO:0000256" key="1">
    <source>
        <dbReference type="ARBA" id="ARBA00023015"/>
    </source>
</evidence>
<keyword evidence="3" id="KW-0804">Transcription</keyword>
<organism evidence="6 7">
    <name type="scientific">Nocardioides mangrovi</name>
    <dbReference type="NCBI Taxonomy" id="2874580"/>
    <lineage>
        <taxon>Bacteria</taxon>
        <taxon>Bacillati</taxon>
        <taxon>Actinomycetota</taxon>
        <taxon>Actinomycetes</taxon>
        <taxon>Propionibacteriales</taxon>
        <taxon>Nocardioidaceae</taxon>
        <taxon>Nocardioides</taxon>
    </lineage>
</organism>
<evidence type="ECO:0000313" key="7">
    <source>
        <dbReference type="Proteomes" id="UP000780875"/>
    </source>
</evidence>
<dbReference type="Proteomes" id="UP000780875">
    <property type="component" value="Unassembled WGS sequence"/>
</dbReference>
<dbReference type="InterPro" id="IPR004111">
    <property type="entry name" value="Repressor_TetR_C"/>
</dbReference>
<dbReference type="PANTHER" id="PTHR30055:SF151">
    <property type="entry name" value="TRANSCRIPTIONAL REGULATORY PROTEIN"/>
    <property type="match status" value="1"/>
</dbReference>
<reference evidence="6 7" key="1">
    <citation type="submission" date="2021-09" db="EMBL/GenBank/DDBJ databases">
        <title>Whole genome sequence of Nocardioides sp. GBK3QG-3.</title>
        <authorList>
            <person name="Tuo L."/>
        </authorList>
    </citation>
    <scope>NUCLEOTIDE SEQUENCE [LARGE SCALE GENOMIC DNA]</scope>
    <source>
        <strain evidence="6 7">GBK3QG-3</strain>
    </source>
</reference>
<keyword evidence="1" id="KW-0805">Transcription regulation</keyword>